<organism evidence="1 2">
    <name type="scientific">Candidatus Thiodiazotropha endoloripes</name>
    <dbReference type="NCBI Taxonomy" id="1818881"/>
    <lineage>
        <taxon>Bacteria</taxon>
        <taxon>Pseudomonadati</taxon>
        <taxon>Pseudomonadota</taxon>
        <taxon>Gammaproteobacteria</taxon>
        <taxon>Chromatiales</taxon>
        <taxon>Sedimenticolaceae</taxon>
        <taxon>Candidatus Thiodiazotropha</taxon>
    </lineage>
</organism>
<proteinExistence type="predicted"/>
<evidence type="ECO:0000313" key="2">
    <source>
        <dbReference type="Proteomes" id="UP000094849"/>
    </source>
</evidence>
<evidence type="ECO:0000313" key="1">
    <source>
        <dbReference type="EMBL" id="ODB96655.1"/>
    </source>
</evidence>
<sequence>MRLQKQIRFGYANDRVVRTSADPKSPHKESVILMLLASIKTIELRCSKANLVTLQPLGASREKGAGHIALESADMKNIGE</sequence>
<protein>
    <submittedName>
        <fullName evidence="1">Uncharacterized protein</fullName>
    </submittedName>
</protein>
<dbReference type="STRING" id="1818881.A3196_07725"/>
<reference evidence="1 2" key="1">
    <citation type="submission" date="2016-03" db="EMBL/GenBank/DDBJ databases">
        <title>Chemosynthetic sulphur-oxidizing symbionts of marine invertebrate animals are capable of nitrogen fixation.</title>
        <authorList>
            <person name="Petersen J.M."/>
            <person name="Kemper A."/>
            <person name="Gruber-Vodicka H."/>
            <person name="Cardini U."/>
            <person name="Geest Mvander."/>
            <person name="Kleiner M."/>
            <person name="Bulgheresi S."/>
            <person name="Fussmann M."/>
            <person name="Herbold C."/>
            <person name="Seah B.K.B."/>
            <person name="Antony C.Paul."/>
            <person name="Liu D."/>
            <person name="Belitz A."/>
            <person name="Weber M."/>
        </authorList>
    </citation>
    <scope>NUCLEOTIDE SEQUENCE [LARGE SCALE GENOMIC DNA]</scope>
    <source>
        <strain evidence="1">G_D</strain>
    </source>
</reference>
<gene>
    <name evidence="1" type="ORF">A3196_07725</name>
</gene>
<dbReference type="Proteomes" id="UP000094849">
    <property type="component" value="Unassembled WGS sequence"/>
</dbReference>
<name>A0A1E2UQ37_9GAMM</name>
<comment type="caution">
    <text evidence="1">The sequence shown here is derived from an EMBL/GenBank/DDBJ whole genome shotgun (WGS) entry which is preliminary data.</text>
</comment>
<dbReference type="AlphaFoldDB" id="A0A1E2UQ37"/>
<dbReference type="EMBL" id="LVJZ01000003">
    <property type="protein sequence ID" value="ODB96655.1"/>
    <property type="molecule type" value="Genomic_DNA"/>
</dbReference>
<accession>A0A1E2UQ37</accession>
<keyword evidence="2" id="KW-1185">Reference proteome</keyword>